<evidence type="ECO:0000256" key="1">
    <source>
        <dbReference type="SAM" id="Phobius"/>
    </source>
</evidence>
<feature type="transmembrane region" description="Helical" evidence="1">
    <location>
        <begin position="157"/>
        <end position="178"/>
    </location>
</feature>
<reference evidence="2 3" key="1">
    <citation type="submission" date="2016-07" db="EMBL/GenBank/DDBJ databases">
        <title>Characterization of isolates of Eisenbergiella tayi derived from blood cultures, using whole genome sequencing.</title>
        <authorList>
            <person name="Burdz T."/>
            <person name="Wiebe D."/>
            <person name="Huynh C."/>
            <person name="Bernard K."/>
        </authorList>
    </citation>
    <scope>NUCLEOTIDE SEQUENCE [LARGE SCALE GENOMIC DNA]</scope>
    <source>
        <strain evidence="2 3">NML 120489</strain>
    </source>
</reference>
<evidence type="ECO:0008006" key="4">
    <source>
        <dbReference type="Google" id="ProtNLM"/>
    </source>
</evidence>
<keyword evidence="1" id="KW-0812">Transmembrane</keyword>
<feature type="transmembrane region" description="Helical" evidence="1">
    <location>
        <begin position="12"/>
        <end position="33"/>
    </location>
</feature>
<feature type="transmembrane region" description="Helical" evidence="1">
    <location>
        <begin position="349"/>
        <end position="370"/>
    </location>
</feature>
<feature type="transmembrane region" description="Helical" evidence="1">
    <location>
        <begin position="207"/>
        <end position="223"/>
    </location>
</feature>
<feature type="transmembrane region" description="Helical" evidence="1">
    <location>
        <begin position="97"/>
        <end position="118"/>
    </location>
</feature>
<feature type="transmembrane region" description="Helical" evidence="1">
    <location>
        <begin position="287"/>
        <end position="304"/>
    </location>
</feature>
<feature type="transmembrane region" description="Helical" evidence="1">
    <location>
        <begin position="127"/>
        <end position="145"/>
    </location>
</feature>
<dbReference type="InterPro" id="IPR045691">
    <property type="entry name" value="DUF6056"/>
</dbReference>
<name>A0A1E3AX89_9FIRM</name>
<feature type="transmembrane region" description="Helical" evidence="1">
    <location>
        <begin position="316"/>
        <end position="337"/>
    </location>
</feature>
<evidence type="ECO:0000313" key="3">
    <source>
        <dbReference type="Proteomes" id="UP000095003"/>
    </source>
</evidence>
<evidence type="ECO:0000313" key="2">
    <source>
        <dbReference type="EMBL" id="ODM13325.1"/>
    </source>
</evidence>
<gene>
    <name evidence="2" type="ORF">BEH84_01040</name>
</gene>
<dbReference type="EMBL" id="MCGI01000001">
    <property type="protein sequence ID" value="ODM13325.1"/>
    <property type="molecule type" value="Genomic_DNA"/>
</dbReference>
<dbReference type="RefSeq" id="WP_069155978.1">
    <property type="nucleotide sequence ID" value="NZ_MCGI01000001.1"/>
</dbReference>
<dbReference type="AlphaFoldDB" id="A0A1E3AX89"/>
<protein>
    <recommendedName>
        <fullName evidence="4">Glycosyltransferase RgtA/B/C/D-like domain-containing protein</fullName>
    </recommendedName>
</protein>
<sequence>MIQDKTEKRIAVFLIIVFIFGLIPILVIAKYNYPCADDFGFSAYSRIAWKETHSLLQVLKGAIITVKDRWLGWQGTFSSIFVMALQPAIFGEAWYRVVPWIMIGVMSLSSAFLFHVILRVCMSVRKSIYVCITMLYLFFALECMIDKTQGFFWFNGAAHYMIPHSVAVVLCGLIILLFKEDRHKIRRMLAACVASLFVGGSNYVTGLSIIILFVVVLVVVIYLKRRKYLKRLLLPLVFFTVAFLVNICAPGNIVRQEEVLYRPGVAKSILMSFYYCVEYFTESWFDWTYIIFILSIIPFLWEVVKTVGNKYRYRFPLLVPIASFCFLSAMFTPSLYAMGEAGGGRIFNIIFLDYLFLIILNLYYVLGWIYRHCRVDESNESCIAKKETKLYLITVLIMTVFIGVLYCKVNPDYFTSVSAVKSLVSGEAKEYGKETMERTLRLQNNTHSELELSLLKTKPFLLYYSDIGMEENDWKNSSMERYYQIDNIIGVE</sequence>
<accession>A0A1E3AX89</accession>
<keyword evidence="1" id="KW-1133">Transmembrane helix</keyword>
<dbReference type="GeneID" id="93299545"/>
<dbReference type="Proteomes" id="UP000095003">
    <property type="component" value="Unassembled WGS sequence"/>
</dbReference>
<feature type="transmembrane region" description="Helical" evidence="1">
    <location>
        <begin position="390"/>
        <end position="406"/>
    </location>
</feature>
<feature type="transmembrane region" description="Helical" evidence="1">
    <location>
        <begin position="232"/>
        <end position="253"/>
    </location>
</feature>
<keyword evidence="1" id="KW-0472">Membrane</keyword>
<proteinExistence type="predicted"/>
<dbReference type="Pfam" id="PF19528">
    <property type="entry name" value="DUF6056"/>
    <property type="match status" value="1"/>
</dbReference>
<comment type="caution">
    <text evidence="2">The sequence shown here is derived from an EMBL/GenBank/DDBJ whole genome shotgun (WGS) entry which is preliminary data.</text>
</comment>
<organism evidence="2 3">
    <name type="scientific">Eisenbergiella tayi</name>
    <dbReference type="NCBI Taxonomy" id="1432052"/>
    <lineage>
        <taxon>Bacteria</taxon>
        <taxon>Bacillati</taxon>
        <taxon>Bacillota</taxon>
        <taxon>Clostridia</taxon>
        <taxon>Lachnospirales</taxon>
        <taxon>Lachnospiraceae</taxon>
        <taxon>Eisenbergiella</taxon>
    </lineage>
</organism>